<organism evidence="3">
    <name type="scientific">Staphylococcus aureus</name>
    <dbReference type="NCBI Taxonomy" id="1280"/>
    <lineage>
        <taxon>Bacteria</taxon>
        <taxon>Bacillati</taxon>
        <taxon>Bacillota</taxon>
        <taxon>Bacilli</taxon>
        <taxon>Bacillales</taxon>
        <taxon>Staphylococcaceae</taxon>
        <taxon>Staphylococcus</taxon>
    </lineage>
</organism>
<sequence>VCVLCFLLLPIIFIPNPNHVFINHILMLNPMYYIVNGIAQSIIFGISSMENIPYHFYFILFLCLIAAVNFVLARYTTHAIYNKTSKVTQTDNQQDVSNDSTDEADTSS</sequence>
<keyword evidence="2" id="KW-1133">Transmembrane helix</keyword>
<protein>
    <submittedName>
        <fullName evidence="3">Uncharacterized protein</fullName>
    </submittedName>
</protein>
<keyword evidence="2" id="KW-0472">Membrane</keyword>
<feature type="non-terminal residue" evidence="3">
    <location>
        <position position="1"/>
    </location>
</feature>
<accession>A0A6G4N6U7</accession>
<gene>
    <name evidence="3" type="ORF">G0Y31_09985</name>
</gene>
<evidence type="ECO:0000256" key="2">
    <source>
        <dbReference type="SAM" id="Phobius"/>
    </source>
</evidence>
<proteinExistence type="predicted"/>
<evidence type="ECO:0000313" key="3">
    <source>
        <dbReference type="EMBL" id="NGG26303.1"/>
    </source>
</evidence>
<dbReference type="AlphaFoldDB" id="A0A6G4N6U7"/>
<dbReference type="EMBL" id="JAAJBW010000328">
    <property type="protein sequence ID" value="NGG26303.1"/>
    <property type="molecule type" value="Genomic_DNA"/>
</dbReference>
<evidence type="ECO:0000256" key="1">
    <source>
        <dbReference type="SAM" id="MobiDB-lite"/>
    </source>
</evidence>
<feature type="region of interest" description="Disordered" evidence="1">
    <location>
        <begin position="87"/>
        <end position="108"/>
    </location>
</feature>
<reference evidence="3" key="1">
    <citation type="submission" date="2020-02" db="EMBL/GenBank/DDBJ databases">
        <title>Novel Insights Into The Classification of Staphylococcal Beta-Lactamases In Relation To The Cefazolin Inoculum Effect.</title>
        <authorList>
            <person name="Carvajal L.P."/>
            <person name="Rincon S."/>
            <person name="Echeverri A."/>
            <person name="Porras J."/>
            <person name="Rios R."/>
            <person name="Ordonez K."/>
            <person name="Seas C."/>
            <person name="Gomez-Villegas S."/>
            <person name="Diaz L."/>
            <person name="Arias C.A."/>
            <person name="Reyes J."/>
        </authorList>
    </citation>
    <scope>NUCLEOTIDE SEQUENCE</scope>
    <source>
        <strain evidence="3">UG241</strain>
    </source>
</reference>
<feature type="compositionally biased region" description="Polar residues" evidence="1">
    <location>
        <begin position="87"/>
        <end position="99"/>
    </location>
</feature>
<keyword evidence="2" id="KW-0812">Transmembrane</keyword>
<feature type="transmembrane region" description="Helical" evidence="2">
    <location>
        <begin position="54"/>
        <end position="73"/>
    </location>
</feature>
<name>A0A6G4N6U7_STAAU</name>
<comment type="caution">
    <text evidence="3">The sequence shown here is derived from an EMBL/GenBank/DDBJ whole genome shotgun (WGS) entry which is preliminary data.</text>
</comment>